<evidence type="ECO:0000313" key="1">
    <source>
        <dbReference type="EMBL" id="MFC0564857.1"/>
    </source>
</evidence>
<keyword evidence="2" id="KW-1185">Reference proteome</keyword>
<dbReference type="NCBIfam" id="NF041390">
    <property type="entry name" value="TadE_Rv3655c"/>
    <property type="match status" value="1"/>
</dbReference>
<gene>
    <name evidence="1" type="ORF">ACFFHU_12020</name>
</gene>
<evidence type="ECO:0000313" key="2">
    <source>
        <dbReference type="Proteomes" id="UP001589894"/>
    </source>
</evidence>
<reference evidence="1 2" key="1">
    <citation type="submission" date="2024-09" db="EMBL/GenBank/DDBJ databases">
        <authorList>
            <person name="Sun Q."/>
            <person name="Mori K."/>
        </authorList>
    </citation>
    <scope>NUCLEOTIDE SEQUENCE [LARGE SCALE GENOMIC DNA]</scope>
    <source>
        <strain evidence="1 2">TBRC 2205</strain>
    </source>
</reference>
<proteinExistence type="predicted"/>
<dbReference type="InterPro" id="IPR049790">
    <property type="entry name" value="Rv3655c/TadE"/>
</dbReference>
<name>A0ABV6NVP2_9ACTN</name>
<dbReference type="RefSeq" id="WP_377338266.1">
    <property type="nucleotide sequence ID" value="NZ_JBHLUE010000008.1"/>
</dbReference>
<dbReference type="Proteomes" id="UP001589894">
    <property type="component" value="Unassembled WGS sequence"/>
</dbReference>
<accession>A0ABV6NVP2</accession>
<sequence length="123" mass="12088">MGPVGPGGRSDRGSFTAELAAGLPALLLLLLTGLTAVEAVTTKGQCLDAAREAALAASRGQDADVAAGDAAPAGATVQITVVGDRVRVTVEAPVRVSGTRLPEIRVTATAVAGLEPGAPEPPP</sequence>
<comment type="caution">
    <text evidence="1">The sequence shown here is derived from an EMBL/GenBank/DDBJ whole genome shotgun (WGS) entry which is preliminary data.</text>
</comment>
<organism evidence="1 2">
    <name type="scientific">Plantactinospora siamensis</name>
    <dbReference type="NCBI Taxonomy" id="555372"/>
    <lineage>
        <taxon>Bacteria</taxon>
        <taxon>Bacillati</taxon>
        <taxon>Actinomycetota</taxon>
        <taxon>Actinomycetes</taxon>
        <taxon>Micromonosporales</taxon>
        <taxon>Micromonosporaceae</taxon>
        <taxon>Plantactinospora</taxon>
    </lineage>
</organism>
<protein>
    <submittedName>
        <fullName evidence="1">TadE family type IV pilus minor pilin</fullName>
    </submittedName>
</protein>
<dbReference type="EMBL" id="JBHLUE010000008">
    <property type="protein sequence ID" value="MFC0564857.1"/>
    <property type="molecule type" value="Genomic_DNA"/>
</dbReference>